<accession>A0A8J3I5J8</accession>
<dbReference type="InterPro" id="IPR010095">
    <property type="entry name" value="Cas12f1-like_TNB"/>
</dbReference>
<evidence type="ECO:0000313" key="4">
    <source>
        <dbReference type="Proteomes" id="UP000612362"/>
    </source>
</evidence>
<sequence length="141" mass="16196">MSGRALRFRRDCDHVLSKRIVQSTTPGATIVLENLTNLREGVQHRKGEGQRKLHSWSFAQVYGFIAYKAQERGIVVARVDPRHTSQTCSRCGHQARNNRRSQAVFHCRCCGYHLNADQDLHLRSSWPTLVQNRHPQTILLP</sequence>
<dbReference type="PANTHER" id="PTHR30405:SF11">
    <property type="entry name" value="RNA-GUIDED DNA ENDONUCLEASE RV2885C-RELATED"/>
    <property type="match status" value="1"/>
</dbReference>
<dbReference type="Proteomes" id="UP000612362">
    <property type="component" value="Unassembled WGS sequence"/>
</dbReference>
<dbReference type="PANTHER" id="PTHR30405">
    <property type="entry name" value="TRANSPOSASE"/>
    <property type="match status" value="1"/>
</dbReference>
<dbReference type="EMBL" id="BNJF01000006">
    <property type="protein sequence ID" value="GHO49979.1"/>
    <property type="molecule type" value="Genomic_DNA"/>
</dbReference>
<evidence type="ECO:0000313" key="3">
    <source>
        <dbReference type="EMBL" id="GHO49979.1"/>
    </source>
</evidence>
<feature type="domain" description="Cas12f1-like TNB" evidence="2">
    <location>
        <begin position="58"/>
        <end position="117"/>
    </location>
</feature>
<dbReference type="NCBIfam" id="TIGR01766">
    <property type="entry name" value="IS200/IS605 family accessory protein TnpB-like domain"/>
    <property type="match status" value="1"/>
</dbReference>
<name>A0A8J3I5J8_9CHLR</name>
<keyword evidence="1" id="KW-0238">DNA-binding</keyword>
<organism evidence="3 4">
    <name type="scientific">Ktedonospora formicarum</name>
    <dbReference type="NCBI Taxonomy" id="2778364"/>
    <lineage>
        <taxon>Bacteria</taxon>
        <taxon>Bacillati</taxon>
        <taxon>Chloroflexota</taxon>
        <taxon>Ktedonobacteria</taxon>
        <taxon>Ktedonobacterales</taxon>
        <taxon>Ktedonobacteraceae</taxon>
        <taxon>Ktedonospora</taxon>
    </lineage>
</organism>
<dbReference type="AlphaFoldDB" id="A0A8J3I5J8"/>
<dbReference type="GO" id="GO:0003677">
    <property type="term" value="F:DNA binding"/>
    <property type="evidence" value="ECO:0007669"/>
    <property type="project" value="UniProtKB-KW"/>
</dbReference>
<dbReference type="InterPro" id="IPR051399">
    <property type="entry name" value="RNA-guided_DNA_endo/Transpos"/>
</dbReference>
<keyword evidence="4" id="KW-1185">Reference proteome</keyword>
<comment type="caution">
    <text evidence="3">The sequence shown here is derived from an EMBL/GenBank/DDBJ whole genome shotgun (WGS) entry which is preliminary data.</text>
</comment>
<reference evidence="3" key="1">
    <citation type="submission" date="2020-10" db="EMBL/GenBank/DDBJ databases">
        <title>Taxonomic study of unclassified bacteria belonging to the class Ktedonobacteria.</title>
        <authorList>
            <person name="Yabe S."/>
            <person name="Wang C.M."/>
            <person name="Zheng Y."/>
            <person name="Sakai Y."/>
            <person name="Cavaletti L."/>
            <person name="Monciardini P."/>
            <person name="Donadio S."/>
        </authorList>
    </citation>
    <scope>NUCLEOTIDE SEQUENCE</scope>
    <source>
        <strain evidence="3">SOSP1-1</strain>
    </source>
</reference>
<gene>
    <name evidence="3" type="ORF">KSX_81420</name>
</gene>
<evidence type="ECO:0000259" key="2">
    <source>
        <dbReference type="Pfam" id="PF07282"/>
    </source>
</evidence>
<dbReference type="Pfam" id="PF07282">
    <property type="entry name" value="Cas12f1-like_TNB"/>
    <property type="match status" value="1"/>
</dbReference>
<proteinExistence type="predicted"/>
<protein>
    <recommendedName>
        <fullName evidence="2">Cas12f1-like TNB domain-containing protein</fullName>
    </recommendedName>
</protein>
<evidence type="ECO:0000256" key="1">
    <source>
        <dbReference type="ARBA" id="ARBA00023125"/>
    </source>
</evidence>